<organism evidence="3 4">
    <name type="scientific">Plasmodium ovale curtisi</name>
    <dbReference type="NCBI Taxonomy" id="864141"/>
    <lineage>
        <taxon>Eukaryota</taxon>
        <taxon>Sar</taxon>
        <taxon>Alveolata</taxon>
        <taxon>Apicomplexa</taxon>
        <taxon>Aconoidasida</taxon>
        <taxon>Haemosporida</taxon>
        <taxon>Plasmodiidae</taxon>
        <taxon>Plasmodium</taxon>
        <taxon>Plasmodium (Plasmodium)</taxon>
    </lineage>
</organism>
<feature type="region of interest" description="Disordered" evidence="2">
    <location>
        <begin position="104"/>
        <end position="145"/>
    </location>
</feature>
<protein>
    <submittedName>
        <fullName evidence="3">Uncharacterized protein</fullName>
    </submittedName>
</protein>
<proteinExistence type="predicted"/>
<keyword evidence="1" id="KW-0175">Coiled coil</keyword>
<gene>
    <name evidence="3" type="ORF">POVCU2_0002010</name>
</gene>
<evidence type="ECO:0000313" key="3">
    <source>
        <dbReference type="EMBL" id="SBS80007.1"/>
    </source>
</evidence>
<feature type="coiled-coil region" evidence="1">
    <location>
        <begin position="478"/>
        <end position="575"/>
    </location>
</feature>
<feature type="compositionally biased region" description="Low complexity" evidence="2">
    <location>
        <begin position="306"/>
        <end position="322"/>
    </location>
</feature>
<feature type="region of interest" description="Disordered" evidence="2">
    <location>
        <begin position="303"/>
        <end position="326"/>
    </location>
</feature>
<evidence type="ECO:0000313" key="4">
    <source>
        <dbReference type="Proteomes" id="UP000078560"/>
    </source>
</evidence>
<dbReference type="Proteomes" id="UP000078560">
    <property type="component" value="Unassembled WGS sequence"/>
</dbReference>
<dbReference type="EMBL" id="FLQU01000024">
    <property type="protein sequence ID" value="SBS80007.1"/>
    <property type="molecule type" value="Genomic_DNA"/>
</dbReference>
<feature type="compositionally biased region" description="Basic and acidic residues" evidence="2">
    <location>
        <begin position="111"/>
        <end position="121"/>
    </location>
</feature>
<evidence type="ECO:0000256" key="2">
    <source>
        <dbReference type="SAM" id="MobiDB-lite"/>
    </source>
</evidence>
<evidence type="ECO:0000256" key="1">
    <source>
        <dbReference type="SAM" id="Coils"/>
    </source>
</evidence>
<reference evidence="4" key="1">
    <citation type="submission" date="2016-05" db="EMBL/GenBank/DDBJ databases">
        <authorList>
            <person name="Naeem Raeece"/>
        </authorList>
    </citation>
    <scope>NUCLEOTIDE SEQUENCE [LARGE SCALE GENOMIC DNA]</scope>
</reference>
<dbReference type="AlphaFoldDB" id="A0A1A8VK79"/>
<sequence length="695" mass="77390">MHSTAIYSSGGRSRAVCDITNLGARLYSSGGRSRAVCDITNLGARLVLKMSKLEKEKTSLHGVRAIHFNLGDSYNAHVLLGRGIRRQINDLPYVLATLAYPSSLRGNSSDKPSDKPSDKSSGKSSDIVNTHSPYAAHSQRQKMNTCSGDVKKKKFLMKQAIFFTPKKNTLNTSNEKKDIESKMLQNGSEDHVSNGNLSNISKWYSNNDQRQPEHYANLIWKGKDTESSLNGRVSLGSCVVNNNRMVNNPSNYVGENSAVVHSSCRLSGGLGDGEGYCLPIGRRSSGLANGMINPLGNHLKGETSIGSATGGTSTSATAACGSEPGNSRSSFGVSNLLANDQSGSVSVSVSGSSAIPGINLAHHGTSTPHQGVSSSHHGTSLSTLNLNTVSYLQKSSVMNTHVNIEGGLDYMAISSQYCREKKKDIVYLFQELLSYCECLKRSRKKSTEEINKIRISYNKVSHLLKETLRREKNSNMKIEELRNIIFNYDEKLDKVKNSSEGTITNLNENVQTLIDLNNNLEMEMNKILNENEQLRKIVRNEFQLNKEINDLRKQIEMLNNENISLVNEIDGLRLENSKIESEKNVLLSDKTLLHCKIDELENGLKNKNNLFNISHFSEKENNPFIINSDEEIKEQLNDYLNLNHDQRTELFKNFLYHWRETNKAGQKFYEQSYVVNSHGSLHEEETPILSGHHPL</sequence>
<accession>A0A1A8VK79</accession>
<name>A0A1A8VK79_PLAOA</name>